<dbReference type="Proteomes" id="UP000516370">
    <property type="component" value="Chromosome"/>
</dbReference>
<accession>A0A7H1J404</accession>
<dbReference type="AlphaFoldDB" id="A0A7H1J404"/>
<dbReference type="OrthoDB" id="10004503at2"/>
<gene>
    <name evidence="1" type="ORF">IBG28_16225</name>
</gene>
<proteinExistence type="predicted"/>
<evidence type="ECO:0000313" key="2">
    <source>
        <dbReference type="Proteomes" id="UP000516370"/>
    </source>
</evidence>
<reference evidence="1 2" key="1">
    <citation type="submission" date="2020-09" db="EMBL/GenBank/DDBJ databases">
        <title>Complete genome sequence of an Arctic sea ice bacterium Marinomonas arctica BSI20414.</title>
        <authorList>
            <person name="Liao L."/>
            <person name="Chen B."/>
        </authorList>
    </citation>
    <scope>NUCLEOTIDE SEQUENCE [LARGE SCALE GENOMIC DNA]</scope>
    <source>
        <strain evidence="1 2">BSI20414</strain>
    </source>
</reference>
<protein>
    <submittedName>
        <fullName evidence="1">Uncharacterized protein</fullName>
    </submittedName>
</protein>
<dbReference type="RefSeq" id="WP_111608847.1">
    <property type="nucleotide sequence ID" value="NZ_BMLJ01000022.1"/>
</dbReference>
<sequence>MADLTENDQIKNELITTLNHIRTDDKDVYIKMSDYCKDSVDRLIEYCNKSENFSLTHTRQGKYEPFLKRLKNEIKKVILGIERTYLTFHDENRQYMDITMLKWIQIKIDAPDFLTISYWSKQDNEELYSIERYIDIFTDQLKSKSTENLIKIIFQDLRILKFLIIDTYDVINKFNFLSRINSSGKIQLSANATQNRQESLNHKLKKFELCKYCYRTSAGNEVCDLHKTSHYDGNKNYTMARKVFSSLEGKEGEINEDLKEALEEYKSLRKAVGFKEFQLIGINTPIDKIIGISFQVNEGIIFIVDSLLYGDWDKTGKPILLKFVSSLAHLKETLSQIIANSVSFEDVTKKLYSVDGLHNTYETSLHPYWLLQALNIENLVLQVANTKKLERNERDKRYYSKHTEQKMTYIDIVKSEISEGYMELKPSQTIKSKASNVRKRINTYKDSIEM</sequence>
<name>A0A7H1J404_9GAMM</name>
<dbReference type="KEGG" id="mard:IBG28_16225"/>
<dbReference type="EMBL" id="CP061081">
    <property type="protein sequence ID" value="QNT05220.1"/>
    <property type="molecule type" value="Genomic_DNA"/>
</dbReference>
<organism evidence="1 2">
    <name type="scientific">Marinomonas arctica</name>
    <dbReference type="NCBI Taxonomy" id="383750"/>
    <lineage>
        <taxon>Bacteria</taxon>
        <taxon>Pseudomonadati</taxon>
        <taxon>Pseudomonadota</taxon>
        <taxon>Gammaproteobacteria</taxon>
        <taxon>Oceanospirillales</taxon>
        <taxon>Oceanospirillaceae</taxon>
        <taxon>Marinomonas</taxon>
    </lineage>
</organism>
<keyword evidence="2" id="KW-1185">Reference proteome</keyword>
<evidence type="ECO:0000313" key="1">
    <source>
        <dbReference type="EMBL" id="QNT05220.1"/>
    </source>
</evidence>